<dbReference type="FunFam" id="3.30.70.270:FF:000001">
    <property type="entry name" value="Diguanylate cyclase domain protein"/>
    <property type="match status" value="1"/>
</dbReference>
<dbReference type="GO" id="GO:0003824">
    <property type="term" value="F:catalytic activity"/>
    <property type="evidence" value="ECO:0007669"/>
    <property type="project" value="UniProtKB-ARBA"/>
</dbReference>
<dbReference type="InterPro" id="IPR035965">
    <property type="entry name" value="PAS-like_dom_sf"/>
</dbReference>
<organism evidence="5 6">
    <name type="scientific">Desulfocapsa sulfexigens (strain DSM 10523 / SB164P1)</name>
    <dbReference type="NCBI Taxonomy" id="1167006"/>
    <lineage>
        <taxon>Bacteria</taxon>
        <taxon>Pseudomonadati</taxon>
        <taxon>Thermodesulfobacteriota</taxon>
        <taxon>Desulfobulbia</taxon>
        <taxon>Desulfobulbales</taxon>
        <taxon>Desulfocapsaceae</taxon>
        <taxon>Desulfocapsa</taxon>
    </lineage>
</organism>
<proteinExistence type="predicted"/>
<feature type="coiled-coil region" evidence="1">
    <location>
        <begin position="204"/>
        <end position="242"/>
    </location>
</feature>
<keyword evidence="6" id="KW-1185">Reference proteome</keyword>
<evidence type="ECO:0000313" key="5">
    <source>
        <dbReference type="EMBL" id="AGF79196.1"/>
    </source>
</evidence>
<dbReference type="InterPro" id="IPR029787">
    <property type="entry name" value="Nucleotide_cyclase"/>
</dbReference>
<dbReference type="InterPro" id="IPR000160">
    <property type="entry name" value="GGDEF_dom"/>
</dbReference>
<dbReference type="PROSITE" id="PS50887">
    <property type="entry name" value="GGDEF"/>
    <property type="match status" value="1"/>
</dbReference>
<dbReference type="RefSeq" id="WP_015404882.1">
    <property type="nucleotide sequence ID" value="NC_020304.1"/>
</dbReference>
<dbReference type="InterPro" id="IPR052163">
    <property type="entry name" value="DGC-Regulatory_Protein"/>
</dbReference>
<dbReference type="KEGG" id="dsf:UWK_02660"/>
<keyword evidence="2" id="KW-1133">Transmembrane helix</keyword>
<feature type="domain" description="GGDEF" evidence="4">
    <location>
        <begin position="413"/>
        <end position="546"/>
    </location>
</feature>
<accession>M1PS58</accession>
<dbReference type="Gene3D" id="3.30.450.20">
    <property type="entry name" value="PAS domain"/>
    <property type="match status" value="1"/>
</dbReference>
<dbReference type="STRING" id="1167006.UWK_02660"/>
<evidence type="ECO:0000313" key="6">
    <source>
        <dbReference type="Proteomes" id="UP000011721"/>
    </source>
</evidence>
<protein>
    <submittedName>
        <fullName evidence="5">PAS domain S-box/diguanylate cyclase (GGDEF) domain-containing protein</fullName>
    </submittedName>
</protein>
<dbReference type="CDD" id="cd00130">
    <property type="entry name" value="PAS"/>
    <property type="match status" value="1"/>
</dbReference>
<dbReference type="eggNOG" id="COG2199">
    <property type="taxonomic scope" value="Bacteria"/>
</dbReference>
<dbReference type="PATRIC" id="fig|1167006.5.peg.2880"/>
<dbReference type="Pfam" id="PF13426">
    <property type="entry name" value="PAS_9"/>
    <property type="match status" value="1"/>
</dbReference>
<evidence type="ECO:0000256" key="2">
    <source>
        <dbReference type="SAM" id="Phobius"/>
    </source>
</evidence>
<evidence type="ECO:0000256" key="1">
    <source>
        <dbReference type="SAM" id="Coils"/>
    </source>
</evidence>
<evidence type="ECO:0000259" key="4">
    <source>
        <dbReference type="PROSITE" id="PS50887"/>
    </source>
</evidence>
<dbReference type="Gene3D" id="3.30.70.270">
    <property type="match status" value="1"/>
</dbReference>
<dbReference type="Proteomes" id="UP000011721">
    <property type="component" value="Chromosome"/>
</dbReference>
<keyword evidence="2" id="KW-0812">Transmembrane</keyword>
<dbReference type="PROSITE" id="PS50112">
    <property type="entry name" value="PAS"/>
    <property type="match status" value="1"/>
</dbReference>
<dbReference type="PANTHER" id="PTHR46663">
    <property type="entry name" value="DIGUANYLATE CYCLASE DGCT-RELATED"/>
    <property type="match status" value="1"/>
</dbReference>
<dbReference type="OrthoDB" id="9759607at2"/>
<keyword evidence="2" id="KW-0472">Membrane</keyword>
<dbReference type="InterPro" id="IPR000014">
    <property type="entry name" value="PAS"/>
</dbReference>
<dbReference type="AlphaFoldDB" id="M1PS58"/>
<dbReference type="SUPFAM" id="SSF55073">
    <property type="entry name" value="Nucleotide cyclase"/>
    <property type="match status" value="1"/>
</dbReference>
<feature type="transmembrane region" description="Helical" evidence="2">
    <location>
        <begin position="182"/>
        <end position="201"/>
    </location>
</feature>
<dbReference type="SMART" id="SM00267">
    <property type="entry name" value="GGDEF"/>
    <property type="match status" value="1"/>
</dbReference>
<dbReference type="SMART" id="SM00091">
    <property type="entry name" value="PAS"/>
    <property type="match status" value="1"/>
</dbReference>
<dbReference type="EMBL" id="CP003985">
    <property type="protein sequence ID" value="AGF79196.1"/>
    <property type="molecule type" value="Genomic_DNA"/>
</dbReference>
<dbReference type="InterPro" id="IPR043128">
    <property type="entry name" value="Rev_trsase/Diguanyl_cyclase"/>
</dbReference>
<dbReference type="SUPFAM" id="SSF55785">
    <property type="entry name" value="PYP-like sensor domain (PAS domain)"/>
    <property type="match status" value="1"/>
</dbReference>
<sequence length="555" mass="62912">MMRVNVLTVALAASLAVLLILPLASFFFFVPAYQFMLTSITEEESIRVASHLATSIATEGTPINRNSLQPHKHREIRALVEDFKLRKLRIFSDTGEIVFSTDAWEIGTRTTSEYFFEVVAKGKSLTKLVHKDTPSMDGQVQPIDVVETYVPIMEAGRFMGAFEIYYSITMRREKYNWVVRRYLYTVFGATLVLLVAVGLTIHKARSHLEKRNRAEKALQNAHDELEVRVRDRTAELKESNEALVAENKMRKAFEAELRLAAKVIDNIIEGICVTDTSGTIERVNRGFSDITGYEAKEVVGNNPRILKSNRHSPEFYEAMWKSLGATGTWHGEIWNRRKSGEIYQEWLSISSIRNEDNRITHYVGVFYELKSLLEKQEHLSRKAFHDALTNLPNRELFFDRLDVALSKAKRQEQQLAVIFIDLDDFKPINDTLGHHFGDVFLQGVAERLVLCCREEDTVARLGGDEFVMLLTNVGGLPDVVAVVERLFSHLGVPVSHQGKEMTIKASIGIALYPQDGDEVEVLLKKADAAMYVAKNTGKNNYQFYQLSGLVIGDDK</sequence>
<gene>
    <name evidence="5" type="ordered locus">UWK_02660</name>
</gene>
<dbReference type="NCBIfam" id="TIGR00229">
    <property type="entry name" value="sensory_box"/>
    <property type="match status" value="1"/>
</dbReference>
<evidence type="ECO:0000259" key="3">
    <source>
        <dbReference type="PROSITE" id="PS50112"/>
    </source>
</evidence>
<dbReference type="Pfam" id="PF00990">
    <property type="entry name" value="GGDEF"/>
    <property type="match status" value="1"/>
</dbReference>
<feature type="domain" description="PAS" evidence="3">
    <location>
        <begin position="256"/>
        <end position="302"/>
    </location>
</feature>
<dbReference type="NCBIfam" id="TIGR00254">
    <property type="entry name" value="GGDEF"/>
    <property type="match status" value="1"/>
</dbReference>
<dbReference type="eggNOG" id="COG4191">
    <property type="taxonomic scope" value="Bacteria"/>
</dbReference>
<dbReference type="HOGENOM" id="CLU_419086_0_0_7"/>
<keyword evidence="1" id="KW-0175">Coiled coil</keyword>
<dbReference type="PANTHER" id="PTHR46663:SF3">
    <property type="entry name" value="SLL0267 PROTEIN"/>
    <property type="match status" value="1"/>
</dbReference>
<dbReference type="CDD" id="cd01949">
    <property type="entry name" value="GGDEF"/>
    <property type="match status" value="1"/>
</dbReference>
<name>M1PS58_DESSD</name>
<reference evidence="6" key="1">
    <citation type="journal article" date="2013" name="Stand. Genomic Sci.">
        <title>Complete genome sequence of Desulfocapsa sulfexigens, a marine deltaproteobacterium specialized in disproportionating inorganic sulfur compounds.</title>
        <authorList>
            <person name="Finster K.W."/>
            <person name="Kjeldsen K.U."/>
            <person name="Kube M."/>
            <person name="Reinhardt R."/>
            <person name="Mussmann M."/>
            <person name="Amann R."/>
            <person name="Schreiber L."/>
        </authorList>
    </citation>
    <scope>NUCLEOTIDE SEQUENCE [LARGE SCALE GENOMIC DNA]</scope>
    <source>
        <strain evidence="6">DSM 10523 / SB164P1</strain>
    </source>
</reference>